<organism evidence="1">
    <name type="scientific">uncultured Caudovirales phage</name>
    <dbReference type="NCBI Taxonomy" id="2100421"/>
    <lineage>
        <taxon>Viruses</taxon>
        <taxon>Duplodnaviria</taxon>
        <taxon>Heunggongvirae</taxon>
        <taxon>Uroviricota</taxon>
        <taxon>Caudoviricetes</taxon>
        <taxon>Peduoviridae</taxon>
        <taxon>Maltschvirus</taxon>
        <taxon>Maltschvirus maltsch</taxon>
    </lineage>
</organism>
<evidence type="ECO:0000313" key="1">
    <source>
        <dbReference type="EMBL" id="CAB5222896.1"/>
    </source>
</evidence>
<accession>A0A6J7WY38</accession>
<proteinExistence type="predicted"/>
<reference evidence="1" key="1">
    <citation type="submission" date="2020-05" db="EMBL/GenBank/DDBJ databases">
        <authorList>
            <person name="Chiriac C."/>
            <person name="Salcher M."/>
            <person name="Ghai R."/>
            <person name="Kavagutti S V."/>
        </authorList>
    </citation>
    <scope>NUCLEOTIDE SEQUENCE</scope>
</reference>
<gene>
    <name evidence="1" type="ORF">UFOVP373_40</name>
</gene>
<name>A0A6J7WY38_9CAUD</name>
<dbReference type="EMBL" id="LR798304">
    <property type="protein sequence ID" value="CAB5222896.1"/>
    <property type="molecule type" value="Genomic_DNA"/>
</dbReference>
<sequence length="196" mass="20655">MTRSRLKDKVITGLILAVGFVLAVTCANAQNMPECPEGYICTWSGTGGSVDTSGEMTTTVISPPPTAVSPQFSAGNGNDLCTVGIAGAVQTQILGLSAGKTVRDMNCERLKNSKTLYDMGMKVAAVSTMCQDERVFQAMMDAGTPCPYDGMIGEDAKAAWAADPERYEGKPKGRFNEREKMGLGAVLGVLGLLIAF</sequence>
<protein>
    <submittedName>
        <fullName evidence="1">Uncharacterized protein</fullName>
    </submittedName>
</protein>